<organism evidence="2 3">
    <name type="scientific">Cryptolaemus montrouzieri</name>
    <dbReference type="NCBI Taxonomy" id="559131"/>
    <lineage>
        <taxon>Eukaryota</taxon>
        <taxon>Metazoa</taxon>
        <taxon>Ecdysozoa</taxon>
        <taxon>Arthropoda</taxon>
        <taxon>Hexapoda</taxon>
        <taxon>Insecta</taxon>
        <taxon>Pterygota</taxon>
        <taxon>Neoptera</taxon>
        <taxon>Endopterygota</taxon>
        <taxon>Coleoptera</taxon>
        <taxon>Polyphaga</taxon>
        <taxon>Cucujiformia</taxon>
        <taxon>Coccinelloidea</taxon>
        <taxon>Coccinellidae</taxon>
        <taxon>Scymninae</taxon>
        <taxon>Scymnini</taxon>
        <taxon>Cryptolaemus</taxon>
    </lineage>
</organism>
<evidence type="ECO:0000256" key="1">
    <source>
        <dbReference type="SAM" id="MobiDB-lite"/>
    </source>
</evidence>
<keyword evidence="3" id="KW-1185">Reference proteome</keyword>
<proteinExistence type="predicted"/>
<evidence type="ECO:0000313" key="2">
    <source>
        <dbReference type="EMBL" id="KAL3270668.1"/>
    </source>
</evidence>
<dbReference type="EMBL" id="JABFTP020000042">
    <property type="protein sequence ID" value="KAL3270668.1"/>
    <property type="molecule type" value="Genomic_DNA"/>
</dbReference>
<sequence>MSQTPSKPGQKMCKSPKSSTNFHTIKHDKIDYESLSTNCTVVGSNNLNLVKKPQIVTSMSPAYSNTNSSPVYPASPYSSPASLKSPSPSLKPPTPQPQNFPAVMQIIHNNHHLLARPLQQQQQNIIKLKPHLNILPKPTGSPQPSPKASVSPQIMIPTNTHQQATLMQSAQPLLLNQMPMLAATSGVQFILKPQTATKMQTTATAPQGLILQQGSQPIIQLQPPRSQPMVRVLTNSMQLAPNTTTPTAYVQMSNIHMNDSSANLSGHSPQQGQSHIKKKPKNKVKKKLDLANIMKLSGIGDEDDILFESDASQSENENNTGSTTPQPQQQHIQMQASTIQANTIQAQNIMHQTDGKKIGGIQIQGIAQPTINATAAPVVQVLNQNFQSGMISNSSSQASGQAGIPFSPFITPNFTINNGLMVQRSGGFKLAMGEDGRLVLQHDPTLSHDLQSQLILQSIFGLNGGLVLQPSLDQQTVQQTVQTIQQQSVQTIQQQTVQSQTIQTVQQQTVQPQTVQHSIQALQPQIQQQTVQQTIQHQTVQSQPIAAIQQPMQIVQPQPIHSMQSQVQPSVHSIQSHVHSLQSQLQGQIHNLLQQQNHQIQNHTPQSIQAVQPVQHQPIQTLASIPQQSPVQSVQHNVHSHQSHSQPVLKVQPFQKSQLPVQTVHPQPVQTVQPQPIQPVQAVHPQPVHSQLPIQTVHQNHQNMEGNNQQQPTSYVVNLTPDQLEQLKRNGQLTVNGQTIFMPRSNQLNKQNESNSLPEKKLSPKIKPVKKIHKIQAVKNLSQDNIESVKPVITINHQANKEVKNALQGPLKNVLQSQPVQPQPIQPLKPSQPSAMVQPQPMVQNVPQKPVEKNKVQNQQKVLPNPQNSQSNEPNGSQEVDKFLGQLLEESNNINIITSTSNVSSQNLQHQRIHTIQLTPKTAASEEYSDPNSEFI</sequence>
<comment type="caution">
    <text evidence="2">The sequence shown here is derived from an EMBL/GenBank/DDBJ whole genome shotgun (WGS) entry which is preliminary data.</text>
</comment>
<evidence type="ECO:0008006" key="4">
    <source>
        <dbReference type="Google" id="ProtNLM"/>
    </source>
</evidence>
<feature type="compositionally biased region" description="Polar residues" evidence="1">
    <location>
        <begin position="258"/>
        <end position="274"/>
    </location>
</feature>
<protein>
    <recommendedName>
        <fullName evidence="4">GLTSCR protein conserved domain-containing protein</fullName>
    </recommendedName>
</protein>
<dbReference type="AlphaFoldDB" id="A0ABD2MW34"/>
<feature type="compositionally biased region" description="Low complexity" evidence="1">
    <location>
        <begin position="72"/>
        <end position="88"/>
    </location>
</feature>
<accession>A0ABD2MW34</accession>
<gene>
    <name evidence="2" type="ORF">HHI36_021196</name>
</gene>
<feature type="compositionally biased region" description="Basic residues" evidence="1">
    <location>
        <begin position="275"/>
        <end position="285"/>
    </location>
</feature>
<name>A0ABD2MW34_9CUCU</name>
<reference evidence="2 3" key="1">
    <citation type="journal article" date="2021" name="BMC Biol.">
        <title>Horizontally acquired antibacterial genes associated with adaptive radiation of ladybird beetles.</title>
        <authorList>
            <person name="Li H.S."/>
            <person name="Tang X.F."/>
            <person name="Huang Y.H."/>
            <person name="Xu Z.Y."/>
            <person name="Chen M.L."/>
            <person name="Du X.Y."/>
            <person name="Qiu B.Y."/>
            <person name="Chen P.T."/>
            <person name="Zhang W."/>
            <person name="Slipinski A."/>
            <person name="Escalona H.E."/>
            <person name="Waterhouse R.M."/>
            <person name="Zwick A."/>
            <person name="Pang H."/>
        </authorList>
    </citation>
    <scope>NUCLEOTIDE SEQUENCE [LARGE SCALE GENOMIC DNA]</scope>
    <source>
        <strain evidence="2">SYSU2018</strain>
    </source>
</reference>
<feature type="region of interest" description="Disordered" evidence="1">
    <location>
        <begin position="1"/>
        <end position="22"/>
    </location>
</feature>
<dbReference type="Proteomes" id="UP001516400">
    <property type="component" value="Unassembled WGS sequence"/>
</dbReference>
<evidence type="ECO:0000313" key="3">
    <source>
        <dbReference type="Proteomes" id="UP001516400"/>
    </source>
</evidence>
<feature type="compositionally biased region" description="Pro residues" evidence="1">
    <location>
        <begin position="89"/>
        <end position="98"/>
    </location>
</feature>
<feature type="region of interest" description="Disordered" evidence="1">
    <location>
        <begin position="72"/>
        <end position="99"/>
    </location>
</feature>
<feature type="compositionally biased region" description="Polar residues" evidence="1">
    <location>
        <begin position="312"/>
        <end position="325"/>
    </location>
</feature>
<feature type="region of interest" description="Disordered" evidence="1">
    <location>
        <begin position="258"/>
        <end position="285"/>
    </location>
</feature>
<feature type="region of interest" description="Disordered" evidence="1">
    <location>
        <begin position="312"/>
        <end position="331"/>
    </location>
</feature>